<reference evidence="2 3" key="1">
    <citation type="submission" date="2019-02" db="EMBL/GenBank/DDBJ databases">
        <title>Isolation and identification of novel species under the genus Muribaculum.</title>
        <authorList>
            <person name="Miyake S."/>
            <person name="Ding Y."/>
            <person name="Low A."/>
            <person name="Soh M."/>
            <person name="Seedorf H."/>
        </authorList>
    </citation>
    <scope>NUCLEOTIDE SEQUENCE [LARGE SCALE GENOMIC DNA]</scope>
    <source>
        <strain evidence="2 3">TLL-A4</strain>
    </source>
</reference>
<feature type="chain" id="PRO_5020257761" evidence="1">
    <location>
        <begin position="22"/>
        <end position="587"/>
    </location>
</feature>
<evidence type="ECO:0000256" key="1">
    <source>
        <dbReference type="SAM" id="SignalP"/>
    </source>
</evidence>
<organism evidence="2 3">
    <name type="scientific">Muribaculum gordoncarteri</name>
    <dbReference type="NCBI Taxonomy" id="2530390"/>
    <lineage>
        <taxon>Bacteria</taxon>
        <taxon>Pseudomonadati</taxon>
        <taxon>Bacteroidota</taxon>
        <taxon>Bacteroidia</taxon>
        <taxon>Bacteroidales</taxon>
        <taxon>Muribaculaceae</taxon>
        <taxon>Muribaculum</taxon>
    </lineage>
</organism>
<dbReference type="EMBL" id="CP039393">
    <property type="protein sequence ID" value="QCD34987.1"/>
    <property type="molecule type" value="Genomic_DNA"/>
</dbReference>
<sequence>MLGKLRNVTLLCVLLPFICHSAITGQLIVGDDEVKFAIKDVTSQSTPILELSSHSDFSRIMYSSDAGVLSSKTYVWTVKFSELTNGFCYWRVIAGDECYDEGNSFYVTKGNDPDEYTPVKDAVKYPKAKLENKSELTLESLWIRSQNIGNGLYKCHDKHLSMTSVHCFNHGFVVRDGVIYVSRGSLNVSSWDHDKSLLWLDRYDLATGEELPFLRIKLQGDADFTGDDVMPWIREDDDGTVYFTSAKYFTTASTAYALYTVDIDNLLGEDDEVAYASEQLKFSLNGNVKGAMFFSVKGSIKNRQYQMWMSPGITSLMTWDEMKFDIYRWSVDGRKVLEEKATISDAALVLNNKSSFMGALAKVYPVDNDYFYLHNNREQRNHDFFYPTLYRFTPNGQCTLVGSVSNNPKLALSDYSFSSGMSMLDVNGASLIAYGIPMSGASAVRIVETPSFTDNFSGHKSLWEINPVGFSSDMKQGCEVQFIPDGGESLDGHLVIYVANGGMAVYRLKVKPDPLGIDDVEAEEFSYRIDGTTLTFSRQLERADLYTLSGRKVRGASHASSLSIDGLSPDIYILTGRGISPVKIAIR</sequence>
<dbReference type="KEGG" id="mgod:E7746_03365"/>
<dbReference type="Proteomes" id="UP000297031">
    <property type="component" value="Chromosome"/>
</dbReference>
<dbReference type="AlphaFoldDB" id="A0A4V1D1F1"/>
<dbReference type="RefSeq" id="WP_136409831.1">
    <property type="nucleotide sequence ID" value="NZ_CP039393.1"/>
</dbReference>
<keyword evidence="3" id="KW-1185">Reference proteome</keyword>
<dbReference type="OrthoDB" id="1093891at2"/>
<evidence type="ECO:0000313" key="2">
    <source>
        <dbReference type="EMBL" id="QCD34987.1"/>
    </source>
</evidence>
<feature type="signal peptide" evidence="1">
    <location>
        <begin position="1"/>
        <end position="21"/>
    </location>
</feature>
<keyword evidence="1" id="KW-0732">Signal</keyword>
<name>A0A4V1D1F1_9BACT</name>
<evidence type="ECO:0000313" key="3">
    <source>
        <dbReference type="Proteomes" id="UP000297031"/>
    </source>
</evidence>
<gene>
    <name evidence="2" type="ORF">E7746_03365</name>
</gene>
<accession>A0A4V1D1F1</accession>
<protein>
    <submittedName>
        <fullName evidence="2">Uncharacterized protein</fullName>
    </submittedName>
</protein>
<proteinExistence type="predicted"/>